<evidence type="ECO:0000313" key="1">
    <source>
        <dbReference type="EMBL" id="KAF9519465.1"/>
    </source>
</evidence>
<keyword evidence="2" id="KW-1185">Reference proteome</keyword>
<proteinExistence type="predicted"/>
<dbReference type="Proteomes" id="UP000886523">
    <property type="component" value="Unassembled WGS sequence"/>
</dbReference>
<dbReference type="OrthoDB" id="3267100at2759"/>
<name>A0A9P6B9N2_9AGAM</name>
<sequence length="223" mass="24807">MSDGSPVPPGYVRLILALDPCFYLEIPLTEIDALCLSPRKYLVFLAWCILDLSHAVDPKVVKTGTTGLSQTTETRDAFRDELLGRDGQCVFTGADAVVMHIIPFKCGSEWFRRIVENRAHDDENVENLTDINDIRNGMLALDLLRTWFDARGVAILKTPNRYLNRSDIPPRANRLCPLPVGATYPLAEHYTIQWLGQPALATRLMLPNNSEAAFISGTGGQSH</sequence>
<dbReference type="AlphaFoldDB" id="A0A9P6B9N2"/>
<reference evidence="1" key="1">
    <citation type="journal article" date="2020" name="Nat. Commun.">
        <title>Large-scale genome sequencing of mycorrhizal fungi provides insights into the early evolution of symbiotic traits.</title>
        <authorList>
            <person name="Miyauchi S."/>
            <person name="Kiss E."/>
            <person name="Kuo A."/>
            <person name="Drula E."/>
            <person name="Kohler A."/>
            <person name="Sanchez-Garcia M."/>
            <person name="Morin E."/>
            <person name="Andreopoulos B."/>
            <person name="Barry K.W."/>
            <person name="Bonito G."/>
            <person name="Buee M."/>
            <person name="Carver A."/>
            <person name="Chen C."/>
            <person name="Cichocki N."/>
            <person name="Clum A."/>
            <person name="Culley D."/>
            <person name="Crous P.W."/>
            <person name="Fauchery L."/>
            <person name="Girlanda M."/>
            <person name="Hayes R.D."/>
            <person name="Keri Z."/>
            <person name="LaButti K."/>
            <person name="Lipzen A."/>
            <person name="Lombard V."/>
            <person name="Magnuson J."/>
            <person name="Maillard F."/>
            <person name="Murat C."/>
            <person name="Nolan M."/>
            <person name="Ohm R.A."/>
            <person name="Pangilinan J."/>
            <person name="Pereira M.F."/>
            <person name="Perotto S."/>
            <person name="Peter M."/>
            <person name="Pfister S."/>
            <person name="Riley R."/>
            <person name="Sitrit Y."/>
            <person name="Stielow J.B."/>
            <person name="Szollosi G."/>
            <person name="Zifcakova L."/>
            <person name="Stursova M."/>
            <person name="Spatafora J.W."/>
            <person name="Tedersoo L."/>
            <person name="Vaario L.M."/>
            <person name="Yamada A."/>
            <person name="Yan M."/>
            <person name="Wang P."/>
            <person name="Xu J."/>
            <person name="Bruns T."/>
            <person name="Baldrian P."/>
            <person name="Vilgalys R."/>
            <person name="Dunand C."/>
            <person name="Henrissat B."/>
            <person name="Grigoriev I.V."/>
            <person name="Hibbett D."/>
            <person name="Nagy L.G."/>
            <person name="Martin F.M."/>
        </authorList>
    </citation>
    <scope>NUCLEOTIDE SEQUENCE</scope>
    <source>
        <strain evidence="1">UP504</strain>
    </source>
</reference>
<dbReference type="EMBL" id="MU128917">
    <property type="protein sequence ID" value="KAF9519465.1"/>
    <property type="molecule type" value="Genomic_DNA"/>
</dbReference>
<comment type="caution">
    <text evidence="1">The sequence shown here is derived from an EMBL/GenBank/DDBJ whole genome shotgun (WGS) entry which is preliminary data.</text>
</comment>
<organism evidence="1 2">
    <name type="scientific">Hydnum rufescens UP504</name>
    <dbReference type="NCBI Taxonomy" id="1448309"/>
    <lineage>
        <taxon>Eukaryota</taxon>
        <taxon>Fungi</taxon>
        <taxon>Dikarya</taxon>
        <taxon>Basidiomycota</taxon>
        <taxon>Agaricomycotina</taxon>
        <taxon>Agaricomycetes</taxon>
        <taxon>Cantharellales</taxon>
        <taxon>Hydnaceae</taxon>
        <taxon>Hydnum</taxon>
    </lineage>
</organism>
<gene>
    <name evidence="1" type="ORF">BS47DRAFT_1358081</name>
</gene>
<protein>
    <recommendedName>
        <fullName evidence="3">HNH nuclease domain-containing protein</fullName>
    </recommendedName>
</protein>
<accession>A0A9P6B9N2</accession>
<evidence type="ECO:0008006" key="3">
    <source>
        <dbReference type="Google" id="ProtNLM"/>
    </source>
</evidence>
<evidence type="ECO:0000313" key="2">
    <source>
        <dbReference type="Proteomes" id="UP000886523"/>
    </source>
</evidence>